<dbReference type="InterPro" id="IPR045709">
    <property type="entry name" value="DUF6065"/>
</dbReference>
<accession>A0AAU7CJ31</accession>
<dbReference type="AlphaFoldDB" id="A0AAU7CJ31"/>
<organism evidence="1">
    <name type="scientific">Singulisphaera sp. Ch08</name>
    <dbReference type="NCBI Taxonomy" id="3120278"/>
    <lineage>
        <taxon>Bacteria</taxon>
        <taxon>Pseudomonadati</taxon>
        <taxon>Planctomycetota</taxon>
        <taxon>Planctomycetia</taxon>
        <taxon>Isosphaerales</taxon>
        <taxon>Isosphaeraceae</taxon>
        <taxon>Singulisphaera</taxon>
    </lineage>
</organism>
<gene>
    <name evidence="1" type="ORF">V5E97_03885</name>
</gene>
<proteinExistence type="predicted"/>
<name>A0AAU7CJ31_9BACT</name>
<protein>
    <submittedName>
        <fullName evidence="1">DUF6065 family protein</fullName>
    </submittedName>
</protein>
<evidence type="ECO:0000313" key="1">
    <source>
        <dbReference type="EMBL" id="XBH05171.1"/>
    </source>
</evidence>
<sequence>MSSETEPEAALPAPPQSCPRCLELEERVATLERQLAEATQARNLGPLVVKALKIKDGSWLDGWRLRPSPARRHWMDGRPFSYQCLPMVMANQWGWQVLCPTNVRVTWNGSPESNGLLVEVEPPYQVAIKSQFGLGIVTFSLPWLFRTSPGWDLYVKGPGNRWKANCVPLEGAIETWWLNYTFTMNWKLVEPGTVEFAKGESLCQLVPVPHGTFDGASATESLLAETEPEAHAELLHWLSERRRLAQEPDSLVRFYRKAEGIDDHLAKVQVPPFVPPIPKQESVPKP</sequence>
<dbReference type="EMBL" id="CP155447">
    <property type="protein sequence ID" value="XBH05171.1"/>
    <property type="molecule type" value="Genomic_DNA"/>
</dbReference>
<dbReference type="RefSeq" id="WP_406697975.1">
    <property type="nucleotide sequence ID" value="NZ_CP155447.1"/>
</dbReference>
<reference evidence="1" key="1">
    <citation type="submission" date="2024-05" db="EMBL/GenBank/DDBJ databases">
        <title>Planctomycetes of the genus Singulisphaera possess chitinolytic capabilities.</title>
        <authorList>
            <person name="Ivanova A."/>
        </authorList>
    </citation>
    <scope>NUCLEOTIDE SEQUENCE</scope>
    <source>
        <strain evidence="1">Ch08T</strain>
    </source>
</reference>
<dbReference type="Pfam" id="PF19541">
    <property type="entry name" value="DUF6065"/>
    <property type="match status" value="1"/>
</dbReference>